<dbReference type="AlphaFoldDB" id="A0A368E0N5"/>
<evidence type="ECO:0000256" key="3">
    <source>
        <dbReference type="ARBA" id="ARBA00004972"/>
    </source>
</evidence>
<dbReference type="PROSITE" id="PS51296">
    <property type="entry name" value="RIESKE"/>
    <property type="match status" value="1"/>
</dbReference>
<dbReference type="GO" id="GO:0046872">
    <property type="term" value="F:metal ion binding"/>
    <property type="evidence" value="ECO:0007669"/>
    <property type="project" value="UniProtKB-KW"/>
</dbReference>
<comment type="similarity">
    <text evidence="13">Belongs to the cholesterol 7-desaturase family.</text>
</comment>
<organism evidence="18 19">
    <name type="scientific">PS1 clade bacterium</name>
    <dbReference type="NCBI Taxonomy" id="2175152"/>
    <lineage>
        <taxon>Bacteria</taxon>
        <taxon>Pseudomonadati</taxon>
        <taxon>Pseudomonadota</taxon>
        <taxon>Alphaproteobacteria</taxon>
        <taxon>PS1 clade</taxon>
    </lineage>
</organism>
<evidence type="ECO:0000256" key="13">
    <source>
        <dbReference type="ARBA" id="ARBA00025729"/>
    </source>
</evidence>
<evidence type="ECO:0000256" key="12">
    <source>
        <dbReference type="ARBA" id="ARBA00025712"/>
    </source>
</evidence>
<feature type="domain" description="Rieske" evidence="17">
    <location>
        <begin position="57"/>
        <end position="141"/>
    </location>
</feature>
<keyword evidence="8" id="KW-0560">Oxidoreductase</keyword>
<reference evidence="18 19" key="1">
    <citation type="journal article" date="2018" name="Microbiome">
        <title>Fine metagenomic profile of the Mediterranean stratified and mixed water columns revealed by assembly and recruitment.</title>
        <authorList>
            <person name="Haro-Moreno J.M."/>
            <person name="Lopez-Perez M."/>
            <person name="De La Torre J.R."/>
            <person name="Picazo A."/>
            <person name="Camacho A."/>
            <person name="Rodriguez-Valera F."/>
        </authorList>
    </citation>
    <scope>NUCLEOTIDE SEQUENCE [LARGE SCALE GENOMIC DNA]</scope>
    <source>
        <strain evidence="18">MED-G55</strain>
    </source>
</reference>
<dbReference type="SUPFAM" id="SSF55961">
    <property type="entry name" value="Bet v1-like"/>
    <property type="match status" value="1"/>
</dbReference>
<dbReference type="GO" id="GO:0005737">
    <property type="term" value="C:cytoplasm"/>
    <property type="evidence" value="ECO:0007669"/>
    <property type="project" value="TreeGrafter"/>
</dbReference>
<comment type="catalytic activity">
    <reaction evidence="16">
        <text>cholesterol + NADPH + O2 + H(+) = 7-dehydrocholesterol + NADP(+) + 2 H2O</text>
        <dbReference type="Rhea" id="RHEA:45024"/>
        <dbReference type="ChEBI" id="CHEBI:15377"/>
        <dbReference type="ChEBI" id="CHEBI:15378"/>
        <dbReference type="ChEBI" id="CHEBI:15379"/>
        <dbReference type="ChEBI" id="CHEBI:16113"/>
        <dbReference type="ChEBI" id="CHEBI:17759"/>
        <dbReference type="ChEBI" id="CHEBI:57783"/>
        <dbReference type="ChEBI" id="CHEBI:58349"/>
        <dbReference type="EC" id="1.14.19.21"/>
    </reaction>
    <physiologicalReaction direction="left-to-right" evidence="16">
        <dbReference type="Rhea" id="RHEA:45025"/>
    </physiologicalReaction>
</comment>
<dbReference type="GO" id="GO:0170056">
    <property type="term" value="F:cholesterol 7-desaturase [NAD(P)H] activity"/>
    <property type="evidence" value="ECO:0007669"/>
    <property type="project" value="UniProtKB-EC"/>
</dbReference>
<dbReference type="Gene3D" id="2.102.10.10">
    <property type="entry name" value="Rieske [2Fe-2S] iron-sulphur domain"/>
    <property type="match status" value="1"/>
</dbReference>
<evidence type="ECO:0000256" key="4">
    <source>
        <dbReference type="ARBA" id="ARBA00022692"/>
    </source>
</evidence>
<comment type="pathway">
    <text evidence="12">Steroid hormone biosynthesis; dafachronic acid biosynthesis.</text>
</comment>
<name>A0A368E0N5_9PROT</name>
<dbReference type="Pfam" id="PF00355">
    <property type="entry name" value="Rieske"/>
    <property type="match status" value="1"/>
</dbReference>
<dbReference type="GO" id="GO:0008203">
    <property type="term" value="P:cholesterol metabolic process"/>
    <property type="evidence" value="ECO:0007669"/>
    <property type="project" value="InterPro"/>
</dbReference>
<comment type="caution">
    <text evidence="18">The sequence shown here is derived from an EMBL/GenBank/DDBJ whole genome shotgun (WGS) entry which is preliminary data.</text>
</comment>
<evidence type="ECO:0000256" key="16">
    <source>
        <dbReference type="ARBA" id="ARBA00049548"/>
    </source>
</evidence>
<accession>A0A368E0N5</accession>
<proteinExistence type="inferred from homology"/>
<comment type="pathway">
    <text evidence="3">Hormone biosynthesis.</text>
</comment>
<keyword evidence="5" id="KW-0001">2Fe-2S</keyword>
<evidence type="ECO:0000256" key="10">
    <source>
        <dbReference type="ARBA" id="ARBA00023014"/>
    </source>
</evidence>
<sequence length="376" mass="42828">MSDMKQEDARTAPVGVWQVLESLRGEELTKWRLAELDNVSSVEMRNLDVLPYPFGWFMACYSDELAIGEVKPLQYFGRDLVLWRGEDGQPRLIDAYCRHLGAHMGYGGKVEGNNLVCPFHAWAYDEQGCVTDVPYAKRLPPSATKPPATQYKTCEENKAVWFWYHPYDEAPKWEVDRFDEVFNADWTEFDKHEWIVRGPIQNLAENGVDAAHFKYVHGTATFPDYQMSFDGHKRTATVEAKMGTPKGEIDGKISYGTVGPGQSWTKFSGISETLLISGVTPIAPDRIHIRFAFTQPKEEADGPMQGLAKALKKDICKQLDQDKVVWDRQKYLNRPIICDGDGPIPAFRSYFSQFYAEWEKEGKKTITSLDVDKKSD</sequence>
<evidence type="ECO:0000256" key="2">
    <source>
        <dbReference type="ARBA" id="ARBA00004370"/>
    </source>
</evidence>
<keyword evidence="6" id="KW-0479">Metal-binding</keyword>
<evidence type="ECO:0000256" key="5">
    <source>
        <dbReference type="ARBA" id="ARBA00022714"/>
    </source>
</evidence>
<dbReference type="PANTHER" id="PTHR21266">
    <property type="entry name" value="IRON-SULFUR DOMAIN CONTAINING PROTEIN"/>
    <property type="match status" value="1"/>
</dbReference>
<dbReference type="Proteomes" id="UP000252132">
    <property type="component" value="Unassembled WGS sequence"/>
</dbReference>
<dbReference type="PANTHER" id="PTHR21266:SF32">
    <property type="entry name" value="CHOLESTEROL 7-DESATURASE NVD"/>
    <property type="match status" value="1"/>
</dbReference>
<evidence type="ECO:0000256" key="7">
    <source>
        <dbReference type="ARBA" id="ARBA00022989"/>
    </source>
</evidence>
<dbReference type="GO" id="GO:0016020">
    <property type="term" value="C:membrane"/>
    <property type="evidence" value="ECO:0007669"/>
    <property type="project" value="UniProtKB-SubCell"/>
</dbReference>
<dbReference type="CDD" id="cd03469">
    <property type="entry name" value="Rieske_RO_Alpha_N"/>
    <property type="match status" value="1"/>
</dbReference>
<evidence type="ECO:0000256" key="9">
    <source>
        <dbReference type="ARBA" id="ARBA00023004"/>
    </source>
</evidence>
<dbReference type="EMBL" id="QOQF01000006">
    <property type="protein sequence ID" value="RCL77657.1"/>
    <property type="molecule type" value="Genomic_DNA"/>
</dbReference>
<comment type="subcellular location">
    <subcellularLocation>
        <location evidence="2">Membrane</location>
    </subcellularLocation>
</comment>
<dbReference type="InterPro" id="IPR036922">
    <property type="entry name" value="Rieske_2Fe-2S_sf"/>
</dbReference>
<evidence type="ECO:0000313" key="18">
    <source>
        <dbReference type="EMBL" id="RCL77657.1"/>
    </source>
</evidence>
<comment type="cofactor">
    <cofactor evidence="1">
        <name>Fe cation</name>
        <dbReference type="ChEBI" id="CHEBI:24875"/>
    </cofactor>
</comment>
<dbReference type="GO" id="GO:0051537">
    <property type="term" value="F:2 iron, 2 sulfur cluster binding"/>
    <property type="evidence" value="ECO:0007669"/>
    <property type="project" value="UniProtKB-KW"/>
</dbReference>
<evidence type="ECO:0000256" key="6">
    <source>
        <dbReference type="ARBA" id="ARBA00022723"/>
    </source>
</evidence>
<keyword evidence="10" id="KW-0411">Iron-sulfur</keyword>
<protein>
    <recommendedName>
        <fullName evidence="14">cholesterol 7-desaturase</fullName>
        <ecNumber evidence="14">1.14.19.21</ecNumber>
    </recommendedName>
</protein>
<dbReference type="Gene3D" id="3.90.380.10">
    <property type="entry name" value="Naphthalene 1,2-dioxygenase Alpha Subunit, Chain A, domain 1"/>
    <property type="match status" value="1"/>
</dbReference>
<evidence type="ECO:0000256" key="14">
    <source>
        <dbReference type="ARBA" id="ARBA00026095"/>
    </source>
</evidence>
<dbReference type="InterPro" id="IPR017941">
    <property type="entry name" value="Rieske_2Fe-2S"/>
</dbReference>
<dbReference type="SUPFAM" id="SSF50022">
    <property type="entry name" value="ISP domain"/>
    <property type="match status" value="1"/>
</dbReference>
<dbReference type="Pfam" id="PF19298">
    <property type="entry name" value="KshA_C"/>
    <property type="match status" value="1"/>
</dbReference>
<evidence type="ECO:0000313" key="19">
    <source>
        <dbReference type="Proteomes" id="UP000252132"/>
    </source>
</evidence>
<dbReference type="InterPro" id="IPR050584">
    <property type="entry name" value="Cholesterol_7-desaturase"/>
</dbReference>
<evidence type="ECO:0000256" key="15">
    <source>
        <dbReference type="ARBA" id="ARBA00047853"/>
    </source>
</evidence>
<evidence type="ECO:0000259" key="17">
    <source>
        <dbReference type="PROSITE" id="PS51296"/>
    </source>
</evidence>
<keyword evidence="4" id="KW-0812">Transmembrane</keyword>
<dbReference type="InterPro" id="IPR045605">
    <property type="entry name" value="KshA-like_C"/>
</dbReference>
<keyword evidence="9" id="KW-0408">Iron</keyword>
<comment type="catalytic activity">
    <reaction evidence="15">
        <text>cholesterol + NADH + O2 + H(+) = 7-dehydrocholesterol + NAD(+) + 2 H2O</text>
        <dbReference type="Rhea" id="RHEA:51644"/>
        <dbReference type="ChEBI" id="CHEBI:15377"/>
        <dbReference type="ChEBI" id="CHEBI:15378"/>
        <dbReference type="ChEBI" id="CHEBI:15379"/>
        <dbReference type="ChEBI" id="CHEBI:16113"/>
        <dbReference type="ChEBI" id="CHEBI:17759"/>
        <dbReference type="ChEBI" id="CHEBI:57540"/>
        <dbReference type="ChEBI" id="CHEBI:57945"/>
        <dbReference type="EC" id="1.14.19.21"/>
    </reaction>
    <physiologicalReaction direction="left-to-right" evidence="15">
        <dbReference type="Rhea" id="RHEA:51645"/>
    </physiologicalReaction>
</comment>
<evidence type="ECO:0000256" key="1">
    <source>
        <dbReference type="ARBA" id="ARBA00001962"/>
    </source>
</evidence>
<gene>
    <name evidence="18" type="ORF">DBW69_02700</name>
</gene>
<evidence type="ECO:0000256" key="8">
    <source>
        <dbReference type="ARBA" id="ARBA00023002"/>
    </source>
</evidence>
<evidence type="ECO:0000256" key="11">
    <source>
        <dbReference type="ARBA" id="ARBA00023136"/>
    </source>
</evidence>
<keyword evidence="11" id="KW-0472">Membrane</keyword>
<dbReference type="EC" id="1.14.19.21" evidence="14"/>
<keyword evidence="7" id="KW-1133">Transmembrane helix</keyword>